<dbReference type="OrthoDB" id="3247165at2759"/>
<keyword evidence="2" id="KW-1185">Reference proteome</keyword>
<organism evidence="1 2">
    <name type="scientific">Gloeophyllum trabeum (strain ATCC 11539 / FP-39264 / Madison 617)</name>
    <name type="common">Brown rot fungus</name>
    <dbReference type="NCBI Taxonomy" id="670483"/>
    <lineage>
        <taxon>Eukaryota</taxon>
        <taxon>Fungi</taxon>
        <taxon>Dikarya</taxon>
        <taxon>Basidiomycota</taxon>
        <taxon>Agaricomycotina</taxon>
        <taxon>Agaricomycetes</taxon>
        <taxon>Gloeophyllales</taxon>
        <taxon>Gloeophyllaceae</taxon>
        <taxon>Gloeophyllum</taxon>
    </lineage>
</organism>
<proteinExistence type="predicted"/>
<dbReference type="KEGG" id="gtr:GLOTRDRAFT_50507"/>
<dbReference type="AlphaFoldDB" id="S7RDH8"/>
<feature type="non-terminal residue" evidence="1">
    <location>
        <position position="208"/>
    </location>
</feature>
<reference evidence="1 2" key="1">
    <citation type="journal article" date="2012" name="Science">
        <title>The Paleozoic origin of enzymatic lignin decomposition reconstructed from 31 fungal genomes.</title>
        <authorList>
            <person name="Floudas D."/>
            <person name="Binder M."/>
            <person name="Riley R."/>
            <person name="Barry K."/>
            <person name="Blanchette R.A."/>
            <person name="Henrissat B."/>
            <person name="Martinez A.T."/>
            <person name="Otillar R."/>
            <person name="Spatafora J.W."/>
            <person name="Yadav J.S."/>
            <person name="Aerts A."/>
            <person name="Benoit I."/>
            <person name="Boyd A."/>
            <person name="Carlson A."/>
            <person name="Copeland A."/>
            <person name="Coutinho P.M."/>
            <person name="de Vries R.P."/>
            <person name="Ferreira P."/>
            <person name="Findley K."/>
            <person name="Foster B."/>
            <person name="Gaskell J."/>
            <person name="Glotzer D."/>
            <person name="Gorecki P."/>
            <person name="Heitman J."/>
            <person name="Hesse C."/>
            <person name="Hori C."/>
            <person name="Igarashi K."/>
            <person name="Jurgens J.A."/>
            <person name="Kallen N."/>
            <person name="Kersten P."/>
            <person name="Kohler A."/>
            <person name="Kuees U."/>
            <person name="Kumar T.K.A."/>
            <person name="Kuo A."/>
            <person name="LaButti K."/>
            <person name="Larrondo L.F."/>
            <person name="Lindquist E."/>
            <person name="Ling A."/>
            <person name="Lombard V."/>
            <person name="Lucas S."/>
            <person name="Lundell T."/>
            <person name="Martin R."/>
            <person name="McLaughlin D.J."/>
            <person name="Morgenstern I."/>
            <person name="Morin E."/>
            <person name="Murat C."/>
            <person name="Nagy L.G."/>
            <person name="Nolan M."/>
            <person name="Ohm R.A."/>
            <person name="Patyshakuliyeva A."/>
            <person name="Rokas A."/>
            <person name="Ruiz-Duenas F.J."/>
            <person name="Sabat G."/>
            <person name="Salamov A."/>
            <person name="Samejima M."/>
            <person name="Schmutz J."/>
            <person name="Slot J.C."/>
            <person name="St John F."/>
            <person name="Stenlid J."/>
            <person name="Sun H."/>
            <person name="Sun S."/>
            <person name="Syed K."/>
            <person name="Tsang A."/>
            <person name="Wiebenga A."/>
            <person name="Young D."/>
            <person name="Pisabarro A."/>
            <person name="Eastwood D.C."/>
            <person name="Martin F."/>
            <person name="Cullen D."/>
            <person name="Grigoriev I.V."/>
            <person name="Hibbett D.S."/>
        </authorList>
    </citation>
    <scope>NUCLEOTIDE SEQUENCE [LARGE SCALE GENOMIC DNA]</scope>
    <source>
        <strain evidence="1 2">ATCC 11539</strain>
    </source>
</reference>
<evidence type="ECO:0000313" key="1">
    <source>
        <dbReference type="EMBL" id="EPQ50474.1"/>
    </source>
</evidence>
<dbReference type="EMBL" id="KB469315">
    <property type="protein sequence ID" value="EPQ50474.1"/>
    <property type="molecule type" value="Genomic_DNA"/>
</dbReference>
<gene>
    <name evidence="1" type="ORF">GLOTRDRAFT_50507</name>
</gene>
<dbReference type="Proteomes" id="UP000030669">
    <property type="component" value="Unassembled WGS sequence"/>
</dbReference>
<dbReference type="eggNOG" id="ENOG502RPH6">
    <property type="taxonomic scope" value="Eukaryota"/>
</dbReference>
<dbReference type="RefSeq" id="XP_007871012.1">
    <property type="nucleotide sequence ID" value="XM_007872821.1"/>
</dbReference>
<accession>S7RDH8</accession>
<dbReference type="OMA" id="RWANMNE"/>
<protein>
    <submittedName>
        <fullName evidence="1">Uncharacterized protein</fullName>
    </submittedName>
</protein>
<sequence length="208" mass="24174">MGGASGYLRQEFRELEILDHITKLRYDGLLPGHIQGHRRNTLVRAYQIWKKDDCPKHVHAAIKWSKTNPLQLTDYVEDAPWKLLTEKEKKRNQNNEIPGVTSTQIPKQPVKGISTLTEKATNDPLPESNIKKPNIPYDQIITQRQKQPIGFIWNSSYTCAYDAVLTIIYNLWAEKINKWNSKLKFNEILINLTANFNEIKNEQMTMEV</sequence>
<dbReference type="GeneID" id="19306741"/>
<evidence type="ECO:0000313" key="2">
    <source>
        <dbReference type="Proteomes" id="UP000030669"/>
    </source>
</evidence>
<dbReference type="STRING" id="670483.S7RDH8"/>
<dbReference type="HOGENOM" id="CLU_038071_0_0_1"/>
<name>S7RDH8_GLOTA</name>